<dbReference type="InterPro" id="IPR000847">
    <property type="entry name" value="LysR_HTH_N"/>
</dbReference>
<name>A0A3A1YVX1_9BURK</name>
<comment type="caution">
    <text evidence="6">The sequence shown here is derived from an EMBL/GenBank/DDBJ whole genome shotgun (WGS) entry which is preliminary data.</text>
</comment>
<sequence length="316" mass="35622">MATDWTDRIRLRNLRFLLSLAQTRNLSHSATVLNTTQPALSKWLRDLETDIGLTLFDRHARGLTPTEHGWVLIEHARRVEAQLNRAVDDMALLREGGAGRVVVGASGAAASETAPRAILAMAQQMPELRIDLVEGTMDRLLTQLAQGDLDLVIGRTAQKTIDHTLIRSELLYTEPVVLVARPGHPLFGHEEIGWDDVLRYRWIVWPRQTPVRNALEAALANAGRVLPSNYIESNSVIANVTLLNHSDIIGTASYRTTLMLNRMKLLRILPVDLKGFGSVSMYWRRDEIFPRSIDCALECMREAAREYDDTYDDTFD</sequence>
<gene>
    <name evidence="6" type="ORF">CJP73_05460</name>
</gene>
<dbReference type="PANTHER" id="PTHR30419">
    <property type="entry name" value="HTH-TYPE TRANSCRIPTIONAL REGULATOR YBHD"/>
    <property type="match status" value="1"/>
</dbReference>
<evidence type="ECO:0000256" key="1">
    <source>
        <dbReference type="ARBA" id="ARBA00009437"/>
    </source>
</evidence>
<dbReference type="Gene3D" id="1.10.10.10">
    <property type="entry name" value="Winged helix-like DNA-binding domain superfamily/Winged helix DNA-binding domain"/>
    <property type="match status" value="1"/>
</dbReference>
<dbReference type="RefSeq" id="WP_119515726.1">
    <property type="nucleotide sequence ID" value="NZ_NQYH01000003.1"/>
</dbReference>
<organism evidence="6 7">
    <name type="scientific">Neopusillimonas maritima</name>
    <dbReference type="NCBI Taxonomy" id="2026239"/>
    <lineage>
        <taxon>Bacteria</taxon>
        <taxon>Pseudomonadati</taxon>
        <taxon>Pseudomonadota</taxon>
        <taxon>Betaproteobacteria</taxon>
        <taxon>Burkholderiales</taxon>
        <taxon>Alcaligenaceae</taxon>
        <taxon>Neopusillimonas</taxon>
    </lineage>
</organism>
<dbReference type="Proteomes" id="UP000266206">
    <property type="component" value="Unassembled WGS sequence"/>
</dbReference>
<dbReference type="SUPFAM" id="SSF53850">
    <property type="entry name" value="Periplasmic binding protein-like II"/>
    <property type="match status" value="1"/>
</dbReference>
<dbReference type="Pfam" id="PF00126">
    <property type="entry name" value="HTH_1"/>
    <property type="match status" value="1"/>
</dbReference>
<feature type="domain" description="HTH lysR-type" evidence="5">
    <location>
        <begin position="9"/>
        <end position="66"/>
    </location>
</feature>
<dbReference type="InterPro" id="IPR005119">
    <property type="entry name" value="LysR_subst-bd"/>
</dbReference>
<dbReference type="OrthoDB" id="8804410at2"/>
<dbReference type="EMBL" id="NQYH01000003">
    <property type="protein sequence ID" value="RIY41429.1"/>
    <property type="molecule type" value="Genomic_DNA"/>
</dbReference>
<reference evidence="6 7" key="1">
    <citation type="submission" date="2017-08" db="EMBL/GenBank/DDBJ databases">
        <title>Pusillimonas indicus sp. nov., a member of the family Alcaligenaceae isolated from surface seawater.</title>
        <authorList>
            <person name="Li J."/>
        </authorList>
    </citation>
    <scope>NUCLEOTIDE SEQUENCE [LARGE SCALE GENOMIC DNA]</scope>
    <source>
        <strain evidence="6 7">L52-1-41</strain>
    </source>
</reference>
<dbReference type="AlphaFoldDB" id="A0A3A1YVX1"/>
<protein>
    <submittedName>
        <fullName evidence="6">LysR family transcriptional regulator</fullName>
    </submittedName>
</protein>
<evidence type="ECO:0000256" key="3">
    <source>
        <dbReference type="ARBA" id="ARBA00023125"/>
    </source>
</evidence>
<dbReference type="PANTHER" id="PTHR30419:SF8">
    <property type="entry name" value="NITROGEN ASSIMILATION TRANSCRIPTIONAL ACTIVATOR-RELATED"/>
    <property type="match status" value="1"/>
</dbReference>
<dbReference type="GO" id="GO:0003700">
    <property type="term" value="F:DNA-binding transcription factor activity"/>
    <property type="evidence" value="ECO:0007669"/>
    <property type="project" value="InterPro"/>
</dbReference>
<evidence type="ECO:0000313" key="6">
    <source>
        <dbReference type="EMBL" id="RIY41429.1"/>
    </source>
</evidence>
<dbReference type="PRINTS" id="PR00039">
    <property type="entry name" value="HTHLYSR"/>
</dbReference>
<keyword evidence="4" id="KW-0804">Transcription</keyword>
<dbReference type="Pfam" id="PF03466">
    <property type="entry name" value="LysR_substrate"/>
    <property type="match status" value="1"/>
</dbReference>
<keyword evidence="2" id="KW-0805">Transcription regulation</keyword>
<dbReference type="SUPFAM" id="SSF46785">
    <property type="entry name" value="Winged helix' DNA-binding domain"/>
    <property type="match status" value="1"/>
</dbReference>
<dbReference type="InterPro" id="IPR036388">
    <property type="entry name" value="WH-like_DNA-bd_sf"/>
</dbReference>
<evidence type="ECO:0000313" key="7">
    <source>
        <dbReference type="Proteomes" id="UP000266206"/>
    </source>
</evidence>
<dbReference type="InterPro" id="IPR036390">
    <property type="entry name" value="WH_DNA-bd_sf"/>
</dbReference>
<comment type="similarity">
    <text evidence="1">Belongs to the LysR transcriptional regulatory family.</text>
</comment>
<keyword evidence="3" id="KW-0238">DNA-binding</keyword>
<dbReference type="GO" id="GO:0005829">
    <property type="term" value="C:cytosol"/>
    <property type="evidence" value="ECO:0007669"/>
    <property type="project" value="TreeGrafter"/>
</dbReference>
<accession>A0A3A1YVX1</accession>
<proteinExistence type="inferred from homology"/>
<evidence type="ECO:0000256" key="4">
    <source>
        <dbReference type="ARBA" id="ARBA00023163"/>
    </source>
</evidence>
<dbReference type="GO" id="GO:0003677">
    <property type="term" value="F:DNA binding"/>
    <property type="evidence" value="ECO:0007669"/>
    <property type="project" value="UniProtKB-KW"/>
</dbReference>
<dbReference type="PROSITE" id="PS50931">
    <property type="entry name" value="HTH_LYSR"/>
    <property type="match status" value="1"/>
</dbReference>
<evidence type="ECO:0000256" key="2">
    <source>
        <dbReference type="ARBA" id="ARBA00023015"/>
    </source>
</evidence>
<dbReference type="Gene3D" id="3.40.190.10">
    <property type="entry name" value="Periplasmic binding protein-like II"/>
    <property type="match status" value="2"/>
</dbReference>
<dbReference type="InterPro" id="IPR050950">
    <property type="entry name" value="HTH-type_LysR_regulators"/>
</dbReference>
<evidence type="ECO:0000259" key="5">
    <source>
        <dbReference type="PROSITE" id="PS50931"/>
    </source>
</evidence>